<dbReference type="Pfam" id="PF14738">
    <property type="entry name" value="CFAP91"/>
    <property type="match status" value="1"/>
</dbReference>
<keyword evidence="10" id="KW-1185">Reference proteome</keyword>
<feature type="domain" description="CFAP91" evidence="8">
    <location>
        <begin position="40"/>
        <end position="193"/>
    </location>
</feature>
<evidence type="ECO:0000256" key="5">
    <source>
        <dbReference type="ARBA" id="ARBA00029468"/>
    </source>
</evidence>
<reference evidence="9" key="2">
    <citation type="submission" date="2023-03" db="EMBL/GenBank/DDBJ databases">
        <authorList>
            <person name="Inwood S.N."/>
            <person name="Skelly J.G."/>
            <person name="Guhlin J."/>
            <person name="Harrop T.W.R."/>
            <person name="Goldson S.G."/>
            <person name="Dearden P.K."/>
        </authorList>
    </citation>
    <scope>NUCLEOTIDE SEQUENCE</scope>
    <source>
        <strain evidence="9">Irish</strain>
        <tissue evidence="9">Whole body</tissue>
    </source>
</reference>
<sequence>MHFIYNYKRRNIDEFINVHNVEFYGSEQRSAIVKNQSKGTQTDYRENETQTIPWEPPYRLQKNIDRPEVLDVNNLRWNDGLPLGINEINIVKKMRMKRAWESVLPPLDSKVNIQTHNFIIAMIDNDKWASRDKELQLEMDLRLALMNEMIKQNNIEQKNRIMQRLEKIGKHLNQIRTKEIMQIKRELNRKLRKLNLKYRGINSKIILNTIYNKKMAKVEKDLYISKSKSYHESLNSLKQFYDTLLGKKFIDGELLFICQFKIDYKQTDVTKIHAMKINHMALSKCNHKQSDELCFRETRWSDKELQNLHEDLKNIRLNETAKKGKIQLQRRNKVYPHYSASF</sequence>
<reference evidence="9" key="1">
    <citation type="journal article" date="2023" name="bioRxiv">
        <title>Scaffold-level genome assemblies of two parasitoid biocontrol wasps reveal the parthenogenesis mechanism and an associated novel virus.</title>
        <authorList>
            <person name="Inwood S."/>
            <person name="Skelly J."/>
            <person name="Guhlin J."/>
            <person name="Harrop T."/>
            <person name="Goldson S."/>
            <person name="Dearden P."/>
        </authorList>
    </citation>
    <scope>NUCLEOTIDE SEQUENCE</scope>
    <source>
        <strain evidence="9">Irish</strain>
        <tissue evidence="9">Whole body</tissue>
    </source>
</reference>
<dbReference type="GO" id="GO:0005930">
    <property type="term" value="C:axoneme"/>
    <property type="evidence" value="ECO:0007669"/>
    <property type="project" value="UniProtKB-SubCell"/>
</dbReference>
<name>A0AA39FIR5_9HYME</name>
<evidence type="ECO:0000313" key="9">
    <source>
        <dbReference type="EMBL" id="KAK0170332.1"/>
    </source>
</evidence>
<keyword evidence="2" id="KW-0963">Cytoplasm</keyword>
<protein>
    <recommendedName>
        <fullName evidence="6">Cilia- and flagella-associated protein 91</fullName>
    </recommendedName>
</protein>
<dbReference type="Proteomes" id="UP001168990">
    <property type="component" value="Unassembled WGS sequence"/>
</dbReference>
<comment type="similarity">
    <text evidence="5">Belongs to the CFAP91 family.</text>
</comment>
<dbReference type="EMBL" id="JAQQBS010000004">
    <property type="protein sequence ID" value="KAK0170332.1"/>
    <property type="molecule type" value="Genomic_DNA"/>
</dbReference>
<evidence type="ECO:0000313" key="10">
    <source>
        <dbReference type="Proteomes" id="UP001168990"/>
    </source>
</evidence>
<evidence type="ECO:0000256" key="4">
    <source>
        <dbReference type="ARBA" id="ARBA00023273"/>
    </source>
</evidence>
<comment type="subcellular location">
    <subcellularLocation>
        <location evidence="1">Cytoplasm</location>
        <location evidence="1">Cytoskeleton</location>
        <location evidence="1">Cilium axoneme</location>
    </subcellularLocation>
</comment>
<evidence type="ECO:0000256" key="7">
    <source>
        <dbReference type="SAM" id="Coils"/>
    </source>
</evidence>
<keyword evidence="4" id="KW-0966">Cell projection</keyword>
<evidence type="ECO:0000256" key="3">
    <source>
        <dbReference type="ARBA" id="ARBA00023212"/>
    </source>
</evidence>
<proteinExistence type="inferred from homology"/>
<evidence type="ECO:0000256" key="6">
    <source>
        <dbReference type="ARBA" id="ARBA00029555"/>
    </source>
</evidence>
<accession>A0AA39FIR5</accession>
<keyword evidence="7" id="KW-0175">Coiled coil</keyword>
<dbReference type="PANTHER" id="PTHR22455">
    <property type="entry name" value="CILIA- AND FLAGELLA-ASSOCIATED PROTEIN 91"/>
    <property type="match status" value="1"/>
</dbReference>
<evidence type="ECO:0000256" key="1">
    <source>
        <dbReference type="ARBA" id="ARBA00004430"/>
    </source>
</evidence>
<dbReference type="PANTHER" id="PTHR22455:SF10">
    <property type="entry name" value="CILIA- AND FLAGELLA-ASSOCIATED PROTEIN 91"/>
    <property type="match status" value="1"/>
</dbReference>
<feature type="coiled-coil region" evidence="7">
    <location>
        <begin position="177"/>
        <end position="204"/>
    </location>
</feature>
<evidence type="ECO:0000256" key="2">
    <source>
        <dbReference type="ARBA" id="ARBA00022490"/>
    </source>
</evidence>
<dbReference type="InterPro" id="IPR032840">
    <property type="entry name" value="CFAP91_dom"/>
</dbReference>
<organism evidence="9 10">
    <name type="scientific">Microctonus aethiopoides</name>
    <dbReference type="NCBI Taxonomy" id="144406"/>
    <lineage>
        <taxon>Eukaryota</taxon>
        <taxon>Metazoa</taxon>
        <taxon>Ecdysozoa</taxon>
        <taxon>Arthropoda</taxon>
        <taxon>Hexapoda</taxon>
        <taxon>Insecta</taxon>
        <taxon>Pterygota</taxon>
        <taxon>Neoptera</taxon>
        <taxon>Endopterygota</taxon>
        <taxon>Hymenoptera</taxon>
        <taxon>Apocrita</taxon>
        <taxon>Ichneumonoidea</taxon>
        <taxon>Braconidae</taxon>
        <taxon>Euphorinae</taxon>
        <taxon>Microctonus</taxon>
    </lineage>
</organism>
<comment type="caution">
    <text evidence="9">The sequence shown here is derived from an EMBL/GenBank/DDBJ whole genome shotgun (WGS) entry which is preliminary data.</text>
</comment>
<dbReference type="AlphaFoldDB" id="A0AA39FIR5"/>
<keyword evidence="3" id="KW-0206">Cytoskeleton</keyword>
<gene>
    <name evidence="9" type="ORF">PV328_010907</name>
</gene>
<dbReference type="InterPro" id="IPR026720">
    <property type="entry name" value="CFAP91"/>
</dbReference>
<evidence type="ECO:0000259" key="8">
    <source>
        <dbReference type="Pfam" id="PF14738"/>
    </source>
</evidence>